<evidence type="ECO:0000256" key="4">
    <source>
        <dbReference type="ARBA" id="ARBA00022833"/>
    </source>
</evidence>
<dbReference type="PANTHER" id="PTHR46481">
    <property type="entry name" value="ZINC FINGER BED DOMAIN-CONTAINING PROTEIN 4"/>
    <property type="match status" value="1"/>
</dbReference>
<sequence length="203" mass="23093">MQHVYLEVILFSHEVHSAKNLAAFFKESLGKCGLLEKFSYVVRDNAHNMSAAMEKADFKDVSCLAHTLQLVIKDSVFNQKRMIQDEPTRWNSTLHMLKRVLEQKRRLALVTPGLTPVKAMTEILSLFENATLTISYQNINVGETIPIINSITASLKENCTLKGMTNDLLASLQRKFGNCEFDQCHATVTTQISRPRFLFQMKL</sequence>
<dbReference type="Proteomes" id="UP001159363">
    <property type="component" value="Chromosome 2"/>
</dbReference>
<dbReference type="PANTHER" id="PTHR46481:SF10">
    <property type="entry name" value="ZINC FINGER BED DOMAIN-CONTAINING PROTEIN 39"/>
    <property type="match status" value="1"/>
</dbReference>
<comment type="subcellular location">
    <subcellularLocation>
        <location evidence="1">Nucleus</location>
    </subcellularLocation>
</comment>
<evidence type="ECO:0000313" key="6">
    <source>
        <dbReference type="EMBL" id="KAJ8891607.1"/>
    </source>
</evidence>
<gene>
    <name evidence="6" type="ORF">PR048_004135</name>
</gene>
<organism evidence="6 7">
    <name type="scientific">Dryococelus australis</name>
    <dbReference type="NCBI Taxonomy" id="614101"/>
    <lineage>
        <taxon>Eukaryota</taxon>
        <taxon>Metazoa</taxon>
        <taxon>Ecdysozoa</taxon>
        <taxon>Arthropoda</taxon>
        <taxon>Hexapoda</taxon>
        <taxon>Insecta</taxon>
        <taxon>Pterygota</taxon>
        <taxon>Neoptera</taxon>
        <taxon>Polyneoptera</taxon>
        <taxon>Phasmatodea</taxon>
        <taxon>Verophasmatodea</taxon>
        <taxon>Anareolatae</taxon>
        <taxon>Phasmatidae</taxon>
        <taxon>Eurycanthinae</taxon>
        <taxon>Dryococelus</taxon>
    </lineage>
</organism>
<comment type="caution">
    <text evidence="6">The sequence shown here is derived from an EMBL/GenBank/DDBJ whole genome shotgun (WGS) entry which is preliminary data.</text>
</comment>
<evidence type="ECO:0000256" key="1">
    <source>
        <dbReference type="ARBA" id="ARBA00004123"/>
    </source>
</evidence>
<evidence type="ECO:0000256" key="2">
    <source>
        <dbReference type="ARBA" id="ARBA00022723"/>
    </source>
</evidence>
<evidence type="ECO:0000256" key="3">
    <source>
        <dbReference type="ARBA" id="ARBA00022771"/>
    </source>
</evidence>
<keyword evidence="3" id="KW-0863">Zinc-finger</keyword>
<accession>A0ABQ9I530</accession>
<protein>
    <submittedName>
        <fullName evidence="6">Uncharacterized protein</fullName>
    </submittedName>
</protein>
<dbReference type="InterPro" id="IPR052035">
    <property type="entry name" value="ZnF_BED_domain_contain"/>
</dbReference>
<evidence type="ECO:0000313" key="7">
    <source>
        <dbReference type="Proteomes" id="UP001159363"/>
    </source>
</evidence>
<reference evidence="6 7" key="1">
    <citation type="submission" date="2023-02" db="EMBL/GenBank/DDBJ databases">
        <title>LHISI_Scaffold_Assembly.</title>
        <authorList>
            <person name="Stuart O.P."/>
            <person name="Cleave R."/>
            <person name="Magrath M.J.L."/>
            <person name="Mikheyev A.S."/>
        </authorList>
    </citation>
    <scope>NUCLEOTIDE SEQUENCE [LARGE SCALE GENOMIC DNA]</scope>
    <source>
        <strain evidence="6">Daus_M_001</strain>
        <tissue evidence="6">Leg muscle</tissue>
    </source>
</reference>
<name>A0ABQ9I530_9NEOP</name>
<keyword evidence="2" id="KW-0479">Metal-binding</keyword>
<proteinExistence type="predicted"/>
<keyword evidence="7" id="KW-1185">Reference proteome</keyword>
<dbReference type="InterPro" id="IPR012337">
    <property type="entry name" value="RNaseH-like_sf"/>
</dbReference>
<evidence type="ECO:0000256" key="5">
    <source>
        <dbReference type="ARBA" id="ARBA00023242"/>
    </source>
</evidence>
<keyword evidence="4" id="KW-0862">Zinc</keyword>
<dbReference type="EMBL" id="JARBHB010000002">
    <property type="protein sequence ID" value="KAJ8891607.1"/>
    <property type="molecule type" value="Genomic_DNA"/>
</dbReference>
<dbReference type="SUPFAM" id="SSF53098">
    <property type="entry name" value="Ribonuclease H-like"/>
    <property type="match status" value="1"/>
</dbReference>
<keyword evidence="5" id="KW-0539">Nucleus</keyword>